<evidence type="ECO:0000313" key="1">
    <source>
        <dbReference type="EMBL" id="AVP99608.1"/>
    </source>
</evidence>
<dbReference type="EMBL" id="CP027860">
    <property type="protein sequence ID" value="AVP99608.1"/>
    <property type="molecule type" value="Genomic_DNA"/>
</dbReference>
<accession>A0A2P1PXN2</accession>
<dbReference type="KEGG" id="xba:C7S18_21590"/>
<gene>
    <name evidence="1" type="ORF">C7S18_21590</name>
</gene>
<dbReference type="Proteomes" id="UP000241074">
    <property type="component" value="Chromosome"/>
</dbReference>
<dbReference type="AlphaFoldDB" id="A0A2P1PXN2"/>
<proteinExistence type="predicted"/>
<protein>
    <submittedName>
        <fullName evidence="1">Uncharacterized protein</fullName>
    </submittedName>
</protein>
<sequence>MPVGNQLHPAALTPASTECLAANCGRVYGWAVRFGGHEWQEYFKHMFIGTVCTERRSDDR</sequence>
<evidence type="ECO:0000313" key="2">
    <source>
        <dbReference type="Proteomes" id="UP000241074"/>
    </source>
</evidence>
<reference evidence="1 2" key="1">
    <citation type="submission" date="2018-03" db="EMBL/GenBank/DDBJ databases">
        <title>Ahniella affigens gen. nov., sp. nov., a gammaproteobacterium isolated from sandy soil near a stream.</title>
        <authorList>
            <person name="Ko Y."/>
            <person name="Kim J.-H."/>
        </authorList>
    </citation>
    <scope>NUCLEOTIDE SEQUENCE [LARGE SCALE GENOMIC DNA]</scope>
    <source>
        <strain evidence="1 2">D13</strain>
    </source>
</reference>
<organism evidence="1 2">
    <name type="scientific">Ahniella affigens</name>
    <dbReference type="NCBI Taxonomy" id="2021234"/>
    <lineage>
        <taxon>Bacteria</taxon>
        <taxon>Pseudomonadati</taxon>
        <taxon>Pseudomonadota</taxon>
        <taxon>Gammaproteobacteria</taxon>
        <taxon>Lysobacterales</taxon>
        <taxon>Rhodanobacteraceae</taxon>
        <taxon>Ahniella</taxon>
    </lineage>
</organism>
<keyword evidence="2" id="KW-1185">Reference proteome</keyword>
<reference evidence="1 2" key="2">
    <citation type="submission" date="2018-03" db="EMBL/GenBank/DDBJ databases">
        <authorList>
            <person name="Keele B.F."/>
        </authorList>
    </citation>
    <scope>NUCLEOTIDE SEQUENCE [LARGE SCALE GENOMIC DNA]</scope>
    <source>
        <strain evidence="1 2">D13</strain>
    </source>
</reference>
<name>A0A2P1PXN2_9GAMM</name>